<comment type="caution">
    <text evidence="1">The sequence shown here is derived from an EMBL/GenBank/DDBJ whole genome shotgun (WGS) entry which is preliminary data.</text>
</comment>
<accession>A0ABP1FPF5</accession>
<dbReference type="Proteomes" id="UP001497392">
    <property type="component" value="Unassembled WGS sequence"/>
</dbReference>
<sequence>MCLHRAVRQSLVWLGMAHGRGMAAAAQLPELLTGLRPAPAWQLGADGASCTSGAALPSPAAPSGKSKQSLGRICLTSRLLW</sequence>
<evidence type="ECO:0000313" key="1">
    <source>
        <dbReference type="EMBL" id="CAL5220549.1"/>
    </source>
</evidence>
<keyword evidence="2" id="KW-1185">Reference proteome</keyword>
<protein>
    <submittedName>
        <fullName evidence="1">G2585 protein</fullName>
    </submittedName>
</protein>
<gene>
    <name evidence="1" type="primary">g2585</name>
    <name evidence="1" type="ORF">VP750_LOCUS2208</name>
</gene>
<reference evidence="1 2" key="1">
    <citation type="submission" date="2024-06" db="EMBL/GenBank/DDBJ databases">
        <authorList>
            <person name="Kraege A."/>
            <person name="Thomma B."/>
        </authorList>
    </citation>
    <scope>NUCLEOTIDE SEQUENCE [LARGE SCALE GENOMIC DNA]</scope>
</reference>
<evidence type="ECO:0000313" key="2">
    <source>
        <dbReference type="Proteomes" id="UP001497392"/>
    </source>
</evidence>
<organism evidence="1 2">
    <name type="scientific">Coccomyxa viridis</name>
    <dbReference type="NCBI Taxonomy" id="1274662"/>
    <lineage>
        <taxon>Eukaryota</taxon>
        <taxon>Viridiplantae</taxon>
        <taxon>Chlorophyta</taxon>
        <taxon>core chlorophytes</taxon>
        <taxon>Trebouxiophyceae</taxon>
        <taxon>Trebouxiophyceae incertae sedis</taxon>
        <taxon>Coccomyxaceae</taxon>
        <taxon>Coccomyxa</taxon>
    </lineage>
</organism>
<proteinExistence type="predicted"/>
<dbReference type="EMBL" id="CAXHTA020000004">
    <property type="protein sequence ID" value="CAL5220549.1"/>
    <property type="molecule type" value="Genomic_DNA"/>
</dbReference>
<name>A0ABP1FPF5_9CHLO</name>